<proteinExistence type="predicted"/>
<accession>A0AA48KBG9</accession>
<evidence type="ECO:0000259" key="2">
    <source>
        <dbReference type="PROSITE" id="PS50883"/>
    </source>
</evidence>
<dbReference type="SUPFAM" id="SSF141868">
    <property type="entry name" value="EAL domain-like"/>
    <property type="match status" value="1"/>
</dbReference>
<dbReference type="PANTHER" id="PTHR33121:SF71">
    <property type="entry name" value="OXYGEN SENSOR PROTEIN DOSP"/>
    <property type="match status" value="1"/>
</dbReference>
<dbReference type="PROSITE" id="PS50887">
    <property type="entry name" value="GGDEF"/>
    <property type="match status" value="1"/>
</dbReference>
<evidence type="ECO:0000256" key="1">
    <source>
        <dbReference type="SAM" id="Coils"/>
    </source>
</evidence>
<dbReference type="InterPro" id="IPR043128">
    <property type="entry name" value="Rev_trsase/Diguanyl_cyclase"/>
</dbReference>
<dbReference type="InterPro" id="IPR000160">
    <property type="entry name" value="GGDEF_dom"/>
</dbReference>
<keyword evidence="1" id="KW-0175">Coiled coil</keyword>
<dbReference type="SMART" id="SM00052">
    <property type="entry name" value="EAL"/>
    <property type="match status" value="1"/>
</dbReference>
<organism evidence="4 5">
    <name type="scientific">Mesoterricola silvestris</name>
    <dbReference type="NCBI Taxonomy" id="2927979"/>
    <lineage>
        <taxon>Bacteria</taxon>
        <taxon>Pseudomonadati</taxon>
        <taxon>Acidobacteriota</taxon>
        <taxon>Holophagae</taxon>
        <taxon>Holophagales</taxon>
        <taxon>Holophagaceae</taxon>
        <taxon>Mesoterricola</taxon>
    </lineage>
</organism>
<dbReference type="Pfam" id="PF00563">
    <property type="entry name" value="EAL"/>
    <property type="match status" value="1"/>
</dbReference>
<dbReference type="PROSITE" id="PS50883">
    <property type="entry name" value="EAL"/>
    <property type="match status" value="1"/>
</dbReference>
<keyword evidence="5" id="KW-1185">Reference proteome</keyword>
<dbReference type="InterPro" id="IPR050706">
    <property type="entry name" value="Cyclic-di-GMP_PDE-like"/>
</dbReference>
<dbReference type="AlphaFoldDB" id="A0AA48KBG9"/>
<dbReference type="RefSeq" id="WP_316412993.1">
    <property type="nucleotide sequence ID" value="NZ_AP027080.1"/>
</dbReference>
<dbReference type="PANTHER" id="PTHR33121">
    <property type="entry name" value="CYCLIC DI-GMP PHOSPHODIESTERASE PDEF"/>
    <property type="match status" value="1"/>
</dbReference>
<evidence type="ECO:0008006" key="6">
    <source>
        <dbReference type="Google" id="ProtNLM"/>
    </source>
</evidence>
<dbReference type="InterPro" id="IPR001633">
    <property type="entry name" value="EAL_dom"/>
</dbReference>
<dbReference type="EMBL" id="AP027080">
    <property type="protein sequence ID" value="BDU74317.1"/>
    <property type="molecule type" value="Genomic_DNA"/>
</dbReference>
<gene>
    <name evidence="4" type="ORF">METEAL_34910</name>
</gene>
<dbReference type="InterPro" id="IPR035919">
    <property type="entry name" value="EAL_sf"/>
</dbReference>
<dbReference type="Proteomes" id="UP001238179">
    <property type="component" value="Chromosome"/>
</dbReference>
<dbReference type="KEGG" id="msil:METEAL_34910"/>
<dbReference type="GO" id="GO:0071111">
    <property type="term" value="F:cyclic-guanylate-specific phosphodiesterase activity"/>
    <property type="evidence" value="ECO:0007669"/>
    <property type="project" value="InterPro"/>
</dbReference>
<evidence type="ECO:0000313" key="5">
    <source>
        <dbReference type="Proteomes" id="UP001238179"/>
    </source>
</evidence>
<dbReference type="CDD" id="cd01949">
    <property type="entry name" value="GGDEF"/>
    <property type="match status" value="1"/>
</dbReference>
<sequence>MLLKDMEASELVEHLAKARMEVAQLKAQLEGLRDQDPLTGLPNRFRLADRTGQAILMAHRQGNMVAVLFIELDRFKSINQTLGFADSDDLCLQLTRRISVLLRPGDTLARVGSDQFAVLLPEVRDPLEPLRIAQGILDALCIPYRVSKREVRLTASIGISLSPQDGDNASTLQKEAENACNRAKAGGGNAIQCTTLTLSEAAFERQQMDAFLGESLVKNEMRIFYQPQFNMEGHIVGMEALLRWQHPVLGAVPPSKFIPLAEENLFIHTLGEWALNNACRQAAIWQALSPRPIKLAVNVSPVQLASPRLVDYVARTLRESRLSHSCLELEITESSLLKNSDPRHTPLHDLKALGVRIGLDDFGTGYSSLSYLQQLPIDTLKIDQAFVRNMHPDRPGVISSNPIVQTIVNLGNNLGLSLVAEGVETQAQKETLHAMGCHSFQGYLMGRPMEAAAMGIHLETQINTAFNALLGPPMQDRAV</sequence>
<dbReference type="Pfam" id="PF00990">
    <property type="entry name" value="GGDEF"/>
    <property type="match status" value="1"/>
</dbReference>
<dbReference type="SUPFAM" id="SSF55073">
    <property type="entry name" value="Nucleotide cyclase"/>
    <property type="match status" value="1"/>
</dbReference>
<name>A0AA48KBG9_9BACT</name>
<dbReference type="Gene3D" id="3.30.70.270">
    <property type="match status" value="1"/>
</dbReference>
<dbReference type="SMART" id="SM00267">
    <property type="entry name" value="GGDEF"/>
    <property type="match status" value="1"/>
</dbReference>
<feature type="domain" description="GGDEF" evidence="3">
    <location>
        <begin position="63"/>
        <end position="196"/>
    </location>
</feature>
<feature type="domain" description="EAL" evidence="2">
    <location>
        <begin position="205"/>
        <end position="462"/>
    </location>
</feature>
<evidence type="ECO:0000259" key="3">
    <source>
        <dbReference type="PROSITE" id="PS50887"/>
    </source>
</evidence>
<dbReference type="InterPro" id="IPR029787">
    <property type="entry name" value="Nucleotide_cyclase"/>
</dbReference>
<dbReference type="NCBIfam" id="TIGR00254">
    <property type="entry name" value="GGDEF"/>
    <property type="match status" value="1"/>
</dbReference>
<feature type="coiled-coil region" evidence="1">
    <location>
        <begin position="8"/>
        <end position="35"/>
    </location>
</feature>
<evidence type="ECO:0000313" key="4">
    <source>
        <dbReference type="EMBL" id="BDU74317.1"/>
    </source>
</evidence>
<dbReference type="CDD" id="cd01948">
    <property type="entry name" value="EAL"/>
    <property type="match status" value="1"/>
</dbReference>
<dbReference type="Gene3D" id="3.20.20.450">
    <property type="entry name" value="EAL domain"/>
    <property type="match status" value="1"/>
</dbReference>
<protein>
    <recommendedName>
        <fullName evidence="6">Diguanylate cyclase/phosphodiesterase</fullName>
    </recommendedName>
</protein>
<reference evidence="5" key="1">
    <citation type="journal article" date="2023" name="Int. J. Syst. Evol. Microbiol.">
        <title>Mesoterricola silvestris gen. nov., sp. nov., Mesoterricola sediminis sp. nov., Geothrix oryzae sp. nov., Geothrix edaphica sp. nov., Geothrix rubra sp. nov., and Geothrix limicola sp. nov., six novel members of Acidobacteriota isolated from soils.</title>
        <authorList>
            <person name="Itoh H."/>
            <person name="Sugisawa Y."/>
            <person name="Mise K."/>
            <person name="Xu Z."/>
            <person name="Kuniyasu M."/>
            <person name="Ushijima N."/>
            <person name="Kawano K."/>
            <person name="Kobayashi E."/>
            <person name="Shiratori Y."/>
            <person name="Masuda Y."/>
            <person name="Senoo K."/>
        </authorList>
    </citation>
    <scope>NUCLEOTIDE SEQUENCE [LARGE SCALE GENOMIC DNA]</scope>
    <source>
        <strain evidence="5">W79</strain>
    </source>
</reference>